<evidence type="ECO:0000259" key="5">
    <source>
        <dbReference type="SMART" id="SM01038"/>
    </source>
</evidence>
<comment type="caution">
    <text evidence="6">The sequence shown here is derived from an EMBL/GenBank/DDBJ whole genome shotgun (WGS) entry which is preliminary data.</text>
</comment>
<organism evidence="6 7">
    <name type="scientific">Streptomyces coerulescens</name>
    <dbReference type="NCBI Taxonomy" id="29304"/>
    <lineage>
        <taxon>Bacteria</taxon>
        <taxon>Bacillati</taxon>
        <taxon>Actinomycetota</taxon>
        <taxon>Actinomycetes</taxon>
        <taxon>Kitasatosporales</taxon>
        <taxon>Streptomycetaceae</taxon>
        <taxon>Streptomyces</taxon>
    </lineage>
</organism>
<dbReference type="InterPro" id="IPR014718">
    <property type="entry name" value="GH-type_carb-bd"/>
</dbReference>
<keyword evidence="4" id="KW-0326">Glycosidase</keyword>
<dbReference type="PANTHER" id="PTHR46323:SF2">
    <property type="entry name" value="BETA-GALACTOSIDASE"/>
    <property type="match status" value="1"/>
</dbReference>
<evidence type="ECO:0000313" key="7">
    <source>
        <dbReference type="Proteomes" id="UP001596263"/>
    </source>
</evidence>
<dbReference type="PANTHER" id="PTHR46323">
    <property type="entry name" value="BETA-GALACTOSIDASE"/>
    <property type="match status" value="1"/>
</dbReference>
<accession>A0ABW0CSV4</accession>
<dbReference type="Pfam" id="PF02929">
    <property type="entry name" value="Bgal_small_N"/>
    <property type="match status" value="1"/>
</dbReference>
<reference evidence="7" key="1">
    <citation type="journal article" date="2019" name="Int. J. Syst. Evol. Microbiol.">
        <title>The Global Catalogue of Microorganisms (GCM) 10K type strain sequencing project: providing services to taxonomists for standard genome sequencing and annotation.</title>
        <authorList>
            <consortium name="The Broad Institute Genomics Platform"/>
            <consortium name="The Broad Institute Genome Sequencing Center for Infectious Disease"/>
            <person name="Wu L."/>
            <person name="Ma J."/>
        </authorList>
    </citation>
    <scope>NUCLEOTIDE SEQUENCE [LARGE SCALE GENOMIC DNA]</scope>
    <source>
        <strain evidence="7">KCTC 42586</strain>
    </source>
</reference>
<dbReference type="EC" id="3.2.1.23" evidence="2"/>
<dbReference type="InterPro" id="IPR011013">
    <property type="entry name" value="Gal_mutarotase_sf_dom"/>
</dbReference>
<dbReference type="SUPFAM" id="SSF74650">
    <property type="entry name" value="Galactose mutarotase-like"/>
    <property type="match status" value="1"/>
</dbReference>
<name>A0ABW0CSV4_STRCD</name>
<keyword evidence="7" id="KW-1185">Reference proteome</keyword>
<dbReference type="InterPro" id="IPR004199">
    <property type="entry name" value="B-gal_small/dom_5"/>
</dbReference>
<dbReference type="RefSeq" id="WP_380862218.1">
    <property type="nucleotide sequence ID" value="NZ_JBHSKM010000028.1"/>
</dbReference>
<sequence>MQVENIRLDVWRAVTDNDQLGSDRVADGWRKRGLHRVQHRIMDVSGGLTTVRTAAPDKQWGLLSTWSWTPYDDGSVGLELLIRPDGTGQPKTLPRLGISFELPRIETVTWYGRGPGEAYPDSQAAAVVGRWTRTVEKLQTPYVRPQENGHRMDTRWAEMVSADGTGLRIESAPSLFGLTVRRWSTQAIDQAQHHTDLVAGDTTYVTVDIAQAGVNWTGPMLPERYQVRPGKAALSLRFRSCRRTA</sequence>
<evidence type="ECO:0000256" key="2">
    <source>
        <dbReference type="ARBA" id="ARBA00012756"/>
    </source>
</evidence>
<feature type="domain" description="Beta galactosidase small chain/" evidence="5">
    <location>
        <begin position="2"/>
        <end position="239"/>
    </location>
</feature>
<protein>
    <recommendedName>
        <fullName evidence="2">beta-galactosidase</fullName>
        <ecNumber evidence="2">3.2.1.23</ecNumber>
    </recommendedName>
</protein>
<dbReference type="EMBL" id="JBHSKM010000028">
    <property type="protein sequence ID" value="MFC5218945.1"/>
    <property type="molecule type" value="Genomic_DNA"/>
</dbReference>
<dbReference type="InterPro" id="IPR050347">
    <property type="entry name" value="Bact_Beta-galactosidase"/>
</dbReference>
<evidence type="ECO:0000313" key="6">
    <source>
        <dbReference type="EMBL" id="MFC5218945.1"/>
    </source>
</evidence>
<dbReference type="Gene3D" id="2.70.98.10">
    <property type="match status" value="1"/>
</dbReference>
<proteinExistence type="predicted"/>
<dbReference type="SMART" id="SM01038">
    <property type="entry name" value="Bgal_small_N"/>
    <property type="match status" value="1"/>
</dbReference>
<evidence type="ECO:0000256" key="3">
    <source>
        <dbReference type="ARBA" id="ARBA00022801"/>
    </source>
</evidence>
<keyword evidence="3" id="KW-0378">Hydrolase</keyword>
<gene>
    <name evidence="6" type="ORF">ACFPQ9_34390</name>
</gene>
<evidence type="ECO:0000256" key="4">
    <source>
        <dbReference type="ARBA" id="ARBA00023295"/>
    </source>
</evidence>
<evidence type="ECO:0000256" key="1">
    <source>
        <dbReference type="ARBA" id="ARBA00001412"/>
    </source>
</evidence>
<comment type="catalytic activity">
    <reaction evidence="1">
        <text>Hydrolysis of terminal non-reducing beta-D-galactose residues in beta-D-galactosides.</text>
        <dbReference type="EC" id="3.2.1.23"/>
    </reaction>
</comment>
<dbReference type="Proteomes" id="UP001596263">
    <property type="component" value="Unassembled WGS sequence"/>
</dbReference>